<proteinExistence type="predicted"/>
<keyword evidence="1" id="KW-1133">Transmembrane helix</keyword>
<keyword evidence="1" id="KW-0812">Transmembrane</keyword>
<reference evidence="2" key="1">
    <citation type="submission" date="2017-02" db="UniProtKB">
        <authorList>
            <consortium name="WormBaseParasite"/>
        </authorList>
    </citation>
    <scope>IDENTIFICATION</scope>
</reference>
<feature type="transmembrane region" description="Helical" evidence="1">
    <location>
        <begin position="110"/>
        <end position="127"/>
    </location>
</feature>
<keyword evidence="1" id="KW-0472">Membrane</keyword>
<dbReference type="WBParaSite" id="TTAC_0001163001-mRNA-1">
    <property type="protein sequence ID" value="TTAC_0001163001-mRNA-1"/>
    <property type="gene ID" value="TTAC_0001163001"/>
</dbReference>
<sequence length="135" mass="14961">LMNLGDTNQQLLQMQQAALLQQQQQQQQQLHQRIASVNATAAMGPPGNPYFQVCYLPRSGVTLALTALWPLSNVLPFLPFLATLPIYTSLDHVVWEKSKHLPPAPTSHAILHPFSILLFASPSILLIRPSPKHLS</sequence>
<evidence type="ECO:0000313" key="2">
    <source>
        <dbReference type="WBParaSite" id="TTAC_0001163001-mRNA-1"/>
    </source>
</evidence>
<dbReference type="AlphaFoldDB" id="A0A0R3XDK3"/>
<name>A0A0R3XDK3_HYDTA</name>
<accession>A0A0R3XDK3</accession>
<organism evidence="2">
    <name type="scientific">Hydatigena taeniaeformis</name>
    <name type="common">Feline tapeworm</name>
    <name type="synonym">Taenia taeniaeformis</name>
    <dbReference type="NCBI Taxonomy" id="6205"/>
    <lineage>
        <taxon>Eukaryota</taxon>
        <taxon>Metazoa</taxon>
        <taxon>Spiralia</taxon>
        <taxon>Lophotrochozoa</taxon>
        <taxon>Platyhelminthes</taxon>
        <taxon>Cestoda</taxon>
        <taxon>Eucestoda</taxon>
        <taxon>Cyclophyllidea</taxon>
        <taxon>Taeniidae</taxon>
        <taxon>Hydatigera</taxon>
    </lineage>
</organism>
<feature type="transmembrane region" description="Helical" evidence="1">
    <location>
        <begin position="67"/>
        <end position="90"/>
    </location>
</feature>
<protein>
    <submittedName>
        <fullName evidence="2">G_PROTEIN_RECEP_F1_2 domain-containing protein</fullName>
    </submittedName>
</protein>
<evidence type="ECO:0000256" key="1">
    <source>
        <dbReference type="SAM" id="Phobius"/>
    </source>
</evidence>